<dbReference type="InterPro" id="IPR047417">
    <property type="entry name" value="WHD_MUS81"/>
</dbReference>
<name>A0A1E7FGA1_9STRA</name>
<keyword evidence="2" id="KW-0255">Endonuclease</keyword>
<feature type="domain" description="ERCC4" evidence="3">
    <location>
        <begin position="412"/>
        <end position="525"/>
    </location>
</feature>
<dbReference type="PANTHER" id="PTHR13451">
    <property type="entry name" value="CLASS II CROSSOVER JUNCTION ENDONUCLEASE MUS81"/>
    <property type="match status" value="1"/>
</dbReference>
<dbReference type="SUPFAM" id="SSF52980">
    <property type="entry name" value="Restriction endonuclease-like"/>
    <property type="match status" value="1"/>
</dbReference>
<dbReference type="GO" id="GO:0046872">
    <property type="term" value="F:metal ion binding"/>
    <property type="evidence" value="ECO:0007669"/>
    <property type="project" value="UniProtKB-UniRule"/>
</dbReference>
<dbReference type="EMBL" id="KV784358">
    <property type="protein sequence ID" value="OEU16813.1"/>
    <property type="molecule type" value="Genomic_DNA"/>
</dbReference>
<accession>A0A1E7FGA1</accession>
<dbReference type="GO" id="GO:0003677">
    <property type="term" value="F:DNA binding"/>
    <property type="evidence" value="ECO:0007669"/>
    <property type="project" value="UniProtKB-UniRule"/>
</dbReference>
<dbReference type="AlphaFoldDB" id="A0A1E7FGA1"/>
<dbReference type="CDD" id="cd21036">
    <property type="entry name" value="WH_MUS81"/>
    <property type="match status" value="1"/>
</dbReference>
<proteinExistence type="inferred from homology"/>
<dbReference type="GO" id="GO:0048476">
    <property type="term" value="C:Holliday junction resolvase complex"/>
    <property type="evidence" value="ECO:0007669"/>
    <property type="project" value="UniProtKB-UniRule"/>
</dbReference>
<comment type="similarity">
    <text evidence="2">Belongs to the XPF family.</text>
</comment>
<evidence type="ECO:0000259" key="3">
    <source>
        <dbReference type="SMART" id="SM00891"/>
    </source>
</evidence>
<comment type="cofactor">
    <cofactor evidence="2">
        <name>Mg(2+)</name>
        <dbReference type="ChEBI" id="CHEBI:18420"/>
    </cofactor>
</comment>
<dbReference type="SMART" id="SM00891">
    <property type="entry name" value="ERCC4"/>
    <property type="match status" value="1"/>
</dbReference>
<keyword evidence="2" id="KW-0234">DNA repair</keyword>
<evidence type="ECO:0000256" key="1">
    <source>
        <dbReference type="ARBA" id="ARBA00022801"/>
    </source>
</evidence>
<organism evidence="4 5">
    <name type="scientific">Fragilariopsis cylindrus CCMP1102</name>
    <dbReference type="NCBI Taxonomy" id="635003"/>
    <lineage>
        <taxon>Eukaryota</taxon>
        <taxon>Sar</taxon>
        <taxon>Stramenopiles</taxon>
        <taxon>Ochrophyta</taxon>
        <taxon>Bacillariophyta</taxon>
        <taxon>Bacillariophyceae</taxon>
        <taxon>Bacillariophycidae</taxon>
        <taxon>Bacillariales</taxon>
        <taxon>Bacillariaceae</taxon>
        <taxon>Fragilariopsis</taxon>
    </lineage>
</organism>
<sequence>MPRGKDTKVWNEDLVTALSSREELSRQQFSQRQYLWRDGATAIALIRKDIYQYKSSGKIVGLPRNLTKSVEDECRAIIEGTSPILPVGYVPTTLEERKMVVLGGSSASDVTKINPYHKDPYLNKIKMRGGSYSILIAFHFSQTKTMTKSQLCTAAQNFCDEEMEPNFYSGRSYGAWSSKKTLVKHGLIKESRSMQMGRMGHMCNGVFEYTLTENGVLFNQALLKKFPQTTSSSSSSIVSHTPKASIKTHQIKLCIEPCSINPTTKIFETKSEGKNDINKCLGSKYKSKNEKKSIIEDWLSSSEIENDSDDDSFELSFKHLNKPNYIRDKKVTVSKEQLPPKIKIPDVIDLMDSSDDESESDPVLAEIYHPRKTCSTTDREVLRLLISRENNPENHQSIIETEKLPSTTPKLVIIIDNRERNRNATPRHMRMELTRHLSKTTGPIRQVWPSHLPIGEVEETQLNYGDFAFAMKGKQLGTTRRLPVSIERKRLSDLVQRSHQADHWKQLQRMRDCCEHAILLIEGNTKKVSNFSSYDNIESEVESESWNPDHHTIDDEHAFYRFVARGILSSASLKILQTKDEQASYRSIGATGLVASLLPWEKDAPKTVPYTKVTVNKLYNKLKTRGIPWQIARRISEELGSIEQLDRIYEHCDGRARTAVLVPIIKESCSGMIETADSRSLLQYGQVETWSAAIYSAWYTKLYDPSQVVGMYEEYKFFANDRAQLLTALHRGKTTERAVQESNIKDEISLREINNFPRRVRIESCSDFLTIFPSEIETETFYRTVCVEENPLGMILPTIVMQTTYCSFQSDKLVVCVLEGSDIFQRIQDAATSQSAHDFIEISRTVAEQINLECSSFLLSPKNDRKVLLIRGLGPAMNAAAKGFTYRAEYKILTDLIIAELMLRHKLVVVHAYRLANDLEMILREFAMGCFYYQLTNRKIR</sequence>
<gene>
    <name evidence="4" type="ORF">FRACYDRAFT_239407</name>
</gene>
<dbReference type="InterPro" id="IPR011335">
    <property type="entry name" value="Restrct_endonuc-II-like"/>
</dbReference>
<dbReference type="Gene3D" id="1.10.10.10">
    <property type="entry name" value="Winged helix-like DNA-binding domain superfamily/Winged helix DNA-binding domain"/>
    <property type="match status" value="1"/>
</dbReference>
<dbReference type="GO" id="GO:0008821">
    <property type="term" value="F:crossover junction DNA endonuclease activity"/>
    <property type="evidence" value="ECO:0007669"/>
    <property type="project" value="UniProtKB-UniRule"/>
</dbReference>
<comment type="function">
    <text evidence="2">Interacts with EME1 to form a DNA structure-specific endonuclease with substrate preference for branched DNA structures with a 5'-end at the branch nick. Typical substrates include 3'-flap structures, D-loops, replication forks and nicked Holliday junctions. May be required in mitosis for the processing of stalled or collapsed replication fork intermediates. May be required in meiosis for the repair of meiosis-specific double strand breaks subsequent to single-end invasion (SEI).</text>
</comment>
<dbReference type="GO" id="GO:0000727">
    <property type="term" value="P:double-strand break repair via break-induced replication"/>
    <property type="evidence" value="ECO:0007669"/>
    <property type="project" value="UniProtKB-UniRule"/>
</dbReference>
<keyword evidence="2" id="KW-0233">DNA recombination</keyword>
<keyword evidence="5" id="KW-1185">Reference proteome</keyword>
<dbReference type="GO" id="GO:0005634">
    <property type="term" value="C:nucleus"/>
    <property type="evidence" value="ECO:0007669"/>
    <property type="project" value="UniProtKB-SubCell"/>
</dbReference>
<evidence type="ECO:0000313" key="5">
    <source>
        <dbReference type="Proteomes" id="UP000095751"/>
    </source>
</evidence>
<dbReference type="InterPro" id="IPR033309">
    <property type="entry name" value="Mus81"/>
</dbReference>
<comment type="subunit">
    <text evidence="2">Interacts with EME1.</text>
</comment>
<dbReference type="KEGG" id="fcy:FRACYDRAFT_239407"/>
<dbReference type="InParanoid" id="A0A1E7FGA1"/>
<dbReference type="OrthoDB" id="47733at2759"/>
<dbReference type="InterPro" id="IPR006166">
    <property type="entry name" value="ERCC4_domain"/>
</dbReference>
<evidence type="ECO:0000256" key="2">
    <source>
        <dbReference type="RuleBase" id="RU369042"/>
    </source>
</evidence>
<dbReference type="GO" id="GO:0048257">
    <property type="term" value="F:3'-flap endonuclease activity"/>
    <property type="evidence" value="ECO:0007669"/>
    <property type="project" value="TreeGrafter"/>
</dbReference>
<dbReference type="Proteomes" id="UP000095751">
    <property type="component" value="Unassembled WGS sequence"/>
</dbReference>
<dbReference type="GO" id="GO:0000712">
    <property type="term" value="P:resolution of meiotic recombination intermediates"/>
    <property type="evidence" value="ECO:0007669"/>
    <property type="project" value="TreeGrafter"/>
</dbReference>
<dbReference type="Gene3D" id="3.40.50.10130">
    <property type="match status" value="1"/>
</dbReference>
<keyword evidence="2" id="KW-0539">Nucleus</keyword>
<dbReference type="PANTHER" id="PTHR13451:SF0">
    <property type="entry name" value="CROSSOVER JUNCTION ENDONUCLEASE MUS81"/>
    <property type="match status" value="1"/>
</dbReference>
<dbReference type="EC" id="3.1.22.-" evidence="2"/>
<dbReference type="GO" id="GO:0006308">
    <property type="term" value="P:DNA catabolic process"/>
    <property type="evidence" value="ECO:0007669"/>
    <property type="project" value="UniProtKB-UniRule"/>
</dbReference>
<keyword evidence="2" id="KW-0540">Nuclease</keyword>
<keyword evidence="2" id="KW-0227">DNA damage</keyword>
<dbReference type="Pfam" id="PF02732">
    <property type="entry name" value="ERCC4"/>
    <property type="match status" value="1"/>
</dbReference>
<comment type="subcellular location">
    <subcellularLocation>
        <location evidence="2">Nucleus</location>
    </subcellularLocation>
</comment>
<evidence type="ECO:0000313" key="4">
    <source>
        <dbReference type="EMBL" id="OEU16813.1"/>
    </source>
</evidence>
<dbReference type="InterPro" id="IPR036388">
    <property type="entry name" value="WH-like_DNA-bd_sf"/>
</dbReference>
<keyword evidence="2" id="KW-0460">Magnesium</keyword>
<dbReference type="GO" id="GO:0031573">
    <property type="term" value="P:mitotic intra-S DNA damage checkpoint signaling"/>
    <property type="evidence" value="ECO:0007669"/>
    <property type="project" value="TreeGrafter"/>
</dbReference>
<protein>
    <recommendedName>
        <fullName evidence="2">Crossover junction endonuclease MUS81</fullName>
        <ecNumber evidence="2">3.1.22.-</ecNumber>
    </recommendedName>
</protein>
<keyword evidence="1 2" id="KW-0378">Hydrolase</keyword>
<keyword evidence="2" id="KW-0479">Metal-binding</keyword>
<reference evidence="4 5" key="1">
    <citation type="submission" date="2016-09" db="EMBL/GenBank/DDBJ databases">
        <title>Extensive genetic diversity and differential bi-allelic expression allows diatom success in the polar Southern Ocean.</title>
        <authorList>
            <consortium name="DOE Joint Genome Institute"/>
            <person name="Mock T."/>
            <person name="Otillar R.P."/>
            <person name="Strauss J."/>
            <person name="Dupont C."/>
            <person name="Frickenhaus S."/>
            <person name="Maumus F."/>
            <person name="Mcmullan M."/>
            <person name="Sanges R."/>
            <person name="Schmutz J."/>
            <person name="Toseland A."/>
            <person name="Valas R."/>
            <person name="Veluchamy A."/>
            <person name="Ward B.J."/>
            <person name="Allen A."/>
            <person name="Barry K."/>
            <person name="Falciatore A."/>
            <person name="Ferrante M."/>
            <person name="Fortunato A.E."/>
            <person name="Gloeckner G."/>
            <person name="Gruber A."/>
            <person name="Hipkin R."/>
            <person name="Janech M."/>
            <person name="Kroth P."/>
            <person name="Leese F."/>
            <person name="Lindquist E."/>
            <person name="Lyon B.R."/>
            <person name="Martin J."/>
            <person name="Mayer C."/>
            <person name="Parker M."/>
            <person name="Quesneville H."/>
            <person name="Raymond J."/>
            <person name="Uhlig C."/>
            <person name="Valentin K.U."/>
            <person name="Worden A.Z."/>
            <person name="Armbrust E.V."/>
            <person name="Bowler C."/>
            <person name="Green B."/>
            <person name="Moulton V."/>
            <person name="Van Oosterhout C."/>
            <person name="Grigoriev I."/>
        </authorList>
    </citation>
    <scope>NUCLEOTIDE SEQUENCE [LARGE SCALE GENOMIC DNA]</scope>
    <source>
        <strain evidence="4 5">CCMP1102</strain>
    </source>
</reference>